<dbReference type="Proteomes" id="UP000465062">
    <property type="component" value="Chromosome"/>
</dbReference>
<dbReference type="GO" id="GO:0016787">
    <property type="term" value="F:hydrolase activity"/>
    <property type="evidence" value="ECO:0007669"/>
    <property type="project" value="UniProtKB-KW"/>
</dbReference>
<dbReference type="KEGG" id="bvq:FHE72_17180"/>
<dbReference type="InterPro" id="IPR012338">
    <property type="entry name" value="Beta-lactam/transpept-like"/>
</dbReference>
<dbReference type="PANTHER" id="PTHR43283">
    <property type="entry name" value="BETA-LACTAMASE-RELATED"/>
    <property type="match status" value="1"/>
</dbReference>
<dbReference type="SUPFAM" id="SSF56601">
    <property type="entry name" value="beta-lactamase/transpeptidase-like"/>
    <property type="match status" value="1"/>
</dbReference>
<dbReference type="PANTHER" id="PTHR43283:SF7">
    <property type="entry name" value="BETA-LACTAMASE-RELATED DOMAIN-CONTAINING PROTEIN"/>
    <property type="match status" value="1"/>
</dbReference>
<dbReference type="AlphaFoldDB" id="A0A6I6USR0"/>
<evidence type="ECO:0000313" key="2">
    <source>
        <dbReference type="EMBL" id="QHE62561.1"/>
    </source>
</evidence>
<dbReference type="InterPro" id="IPR050789">
    <property type="entry name" value="Diverse_Enzym_Activities"/>
</dbReference>
<keyword evidence="2" id="KW-0378">Hydrolase</keyword>
<dbReference type="Gene3D" id="3.40.710.10">
    <property type="entry name" value="DD-peptidase/beta-lactamase superfamily"/>
    <property type="match status" value="2"/>
</dbReference>
<organism evidence="2 3">
    <name type="scientific">Rossellomorea vietnamensis</name>
    <dbReference type="NCBI Taxonomy" id="218284"/>
    <lineage>
        <taxon>Bacteria</taxon>
        <taxon>Bacillati</taxon>
        <taxon>Bacillota</taxon>
        <taxon>Bacilli</taxon>
        <taxon>Bacillales</taxon>
        <taxon>Bacillaceae</taxon>
        <taxon>Rossellomorea</taxon>
    </lineage>
</organism>
<protein>
    <submittedName>
        <fullName evidence="2">Serine hydrolase</fullName>
    </submittedName>
</protein>
<dbReference type="RefSeq" id="WP_159362466.1">
    <property type="nucleotide sequence ID" value="NZ_CP047394.1"/>
</dbReference>
<proteinExistence type="predicted"/>
<sequence length="340" mass="38626">MTVEAEQRSFQDLTKYTEEIKEKMHASGAALVIMKDNEVVHEWYSGTHHFESGARKIDHHSQFNVYSTRVTYVGLAAALAIYEGYFNLDDKLSDYFKQFDKRILGETTVRHLVTRCTGLKIKNDSVQRVFDSATSIEGKRPDLLAEIVGQATGRTVNEILSERVFEPLGLKSTEWATEGKSTLVCDIDSPESHPSIRIGSNIGDERNLFVSSRELALWGSLHLNKGLMDGKQILPEGVFNLATSIQSPKWLDQTLPRFGFFWWLKDHQVSWEYNELGTELPEGSYQILGASGCSCLVIPRYNAVAVRMYNSLYTYENKNFDYIQDIQTFGNLVVKELNLN</sequence>
<dbReference type="InterPro" id="IPR001466">
    <property type="entry name" value="Beta-lactam-related"/>
</dbReference>
<dbReference type="EMBL" id="CP047394">
    <property type="protein sequence ID" value="QHE62561.1"/>
    <property type="molecule type" value="Genomic_DNA"/>
</dbReference>
<feature type="domain" description="Beta-lactamase-related" evidence="1">
    <location>
        <begin position="20"/>
        <end position="325"/>
    </location>
</feature>
<reference evidence="2 3" key="1">
    <citation type="submission" date="2019-06" db="EMBL/GenBank/DDBJ databases">
        <title>An operon consisting of a P-type ATPase gene and a transcriptional regular gene given the different cadmium resistance in Bacillus vietamensis 151-6 and Bacillus marisflavi 151-25.</title>
        <authorList>
            <person name="Yu X."/>
        </authorList>
    </citation>
    <scope>NUCLEOTIDE SEQUENCE [LARGE SCALE GENOMIC DNA]</scope>
    <source>
        <strain evidence="2 3">151-6</strain>
    </source>
</reference>
<evidence type="ECO:0000313" key="3">
    <source>
        <dbReference type="Proteomes" id="UP000465062"/>
    </source>
</evidence>
<accession>A0A6I6USR0</accession>
<gene>
    <name evidence="2" type="ORF">FHE72_17180</name>
</gene>
<evidence type="ECO:0000259" key="1">
    <source>
        <dbReference type="Pfam" id="PF00144"/>
    </source>
</evidence>
<dbReference type="Pfam" id="PF00144">
    <property type="entry name" value="Beta-lactamase"/>
    <property type="match status" value="1"/>
</dbReference>
<name>A0A6I6USR0_9BACI</name>